<accession>A0ABY8XCQ4</accession>
<dbReference type="RefSeq" id="WP_285748726.1">
    <property type="nucleotide sequence ID" value="NZ_CP127162.1"/>
</dbReference>
<sequence>MLGVKVEKINDDLIIKWQLSKIEIPKSEIVNISHDDTYGGEQKDAIRIGTPYGTTDRIIIKTNSQTYILFTTNVTSLHKKISTIINL</sequence>
<dbReference type="Pfam" id="PF23491">
    <property type="entry name" value="bPH_8"/>
    <property type="match status" value="1"/>
</dbReference>
<keyword evidence="3" id="KW-1185">Reference proteome</keyword>
<protein>
    <recommendedName>
        <fullName evidence="1">Sublancin immunity protein SunI-like PH domain-containing protein</fullName>
    </recommendedName>
</protein>
<name>A0ABY8XCQ4_9BACL</name>
<organism evidence="2 3">
    <name type="scientific">Paenibacillus polygoni</name>
    <dbReference type="NCBI Taxonomy" id="3050112"/>
    <lineage>
        <taxon>Bacteria</taxon>
        <taxon>Bacillati</taxon>
        <taxon>Bacillota</taxon>
        <taxon>Bacilli</taxon>
        <taxon>Bacillales</taxon>
        <taxon>Paenibacillaceae</taxon>
        <taxon>Paenibacillus</taxon>
    </lineage>
</organism>
<evidence type="ECO:0000313" key="3">
    <source>
        <dbReference type="Proteomes" id="UP001236415"/>
    </source>
</evidence>
<dbReference type="InterPro" id="IPR055365">
    <property type="entry name" value="PH_SunI-like"/>
</dbReference>
<evidence type="ECO:0000259" key="1">
    <source>
        <dbReference type="Pfam" id="PF23491"/>
    </source>
</evidence>
<reference evidence="2 3" key="1">
    <citation type="submission" date="2023-06" db="EMBL/GenBank/DDBJ databases">
        <title>Paenibacillus polygonum sp. nov., an endophytic bacterium, isolated from Polygonum lapathifolium L. in Nanji Wetland National Nature Reserve, South of Poyang Lake, Jiangxi Province, China.</title>
        <authorList>
            <person name="Yu Z."/>
        </authorList>
    </citation>
    <scope>NUCLEOTIDE SEQUENCE [LARGE SCALE GENOMIC DNA]</scope>
    <source>
        <strain evidence="2 3">C31</strain>
    </source>
</reference>
<proteinExistence type="predicted"/>
<evidence type="ECO:0000313" key="2">
    <source>
        <dbReference type="EMBL" id="WIV21190.1"/>
    </source>
</evidence>
<dbReference type="EMBL" id="CP127162">
    <property type="protein sequence ID" value="WIV21190.1"/>
    <property type="molecule type" value="Genomic_DNA"/>
</dbReference>
<feature type="domain" description="Sublancin immunity protein SunI-like PH" evidence="1">
    <location>
        <begin position="2"/>
        <end position="82"/>
    </location>
</feature>
<dbReference type="Proteomes" id="UP001236415">
    <property type="component" value="Chromosome"/>
</dbReference>
<gene>
    <name evidence="2" type="ORF">QPK24_11185</name>
</gene>